<keyword evidence="1" id="KW-0812">Transmembrane</keyword>
<organism evidence="2 3">
    <name type="scientific">Fusarium torreyae</name>
    <dbReference type="NCBI Taxonomy" id="1237075"/>
    <lineage>
        <taxon>Eukaryota</taxon>
        <taxon>Fungi</taxon>
        <taxon>Dikarya</taxon>
        <taxon>Ascomycota</taxon>
        <taxon>Pezizomycotina</taxon>
        <taxon>Sordariomycetes</taxon>
        <taxon>Hypocreomycetidae</taxon>
        <taxon>Hypocreales</taxon>
        <taxon>Nectriaceae</taxon>
        <taxon>Fusarium</taxon>
    </lineage>
</organism>
<keyword evidence="3" id="KW-1185">Reference proteome</keyword>
<accession>A0A9W8RW97</accession>
<keyword evidence="1" id="KW-0472">Membrane</keyword>
<evidence type="ECO:0008006" key="4">
    <source>
        <dbReference type="Google" id="ProtNLM"/>
    </source>
</evidence>
<dbReference type="SUPFAM" id="SSF53335">
    <property type="entry name" value="S-adenosyl-L-methionine-dependent methyltransferases"/>
    <property type="match status" value="1"/>
</dbReference>
<sequence length="347" mass="38790">MLWSESSFGIGFVAGLVCALAIAATIAFVVMRMSDIYGLGHWKLNIASCPPSMWMNVGYWKTPQGEPIEKFPEACSALLEQCVRAAGLLEHGLVTSGPRGSLAILDLGFGCGDQTWQLAKLAHAQGWKDFRYVGLTLNEAQVQTSRRRIYREIAEAGREMSGIEAESFSLFRANAAKPETWSPQVAEAVYSLTDEKYTERWLLALDCLYHFSPSRRPVLKHAAKELDAQFMAFDLLLNESAPAVDIWKARLIGKMMGCPLNTFLSETEYRDQLVECGYDRKEITIKEITDDVFSGLVRFLDRQDQLLAEYGVSMGGFKLAGRLFNWFDKSRVVRAVVVVARTKSKTG</sequence>
<evidence type="ECO:0000313" key="2">
    <source>
        <dbReference type="EMBL" id="KAJ4256256.1"/>
    </source>
</evidence>
<keyword evidence="1" id="KW-1133">Transmembrane helix</keyword>
<comment type="caution">
    <text evidence="2">The sequence shown here is derived from an EMBL/GenBank/DDBJ whole genome shotgun (WGS) entry which is preliminary data.</text>
</comment>
<dbReference type="EMBL" id="JAOQAZ010000019">
    <property type="protein sequence ID" value="KAJ4256256.1"/>
    <property type="molecule type" value="Genomic_DNA"/>
</dbReference>
<protein>
    <recommendedName>
        <fullName evidence="4">Methyltransferase</fullName>
    </recommendedName>
</protein>
<dbReference type="Proteomes" id="UP001152049">
    <property type="component" value="Unassembled WGS sequence"/>
</dbReference>
<feature type="transmembrane region" description="Helical" evidence="1">
    <location>
        <begin position="6"/>
        <end position="30"/>
    </location>
</feature>
<name>A0A9W8RW97_9HYPO</name>
<evidence type="ECO:0000256" key="1">
    <source>
        <dbReference type="SAM" id="Phobius"/>
    </source>
</evidence>
<dbReference type="InterPro" id="IPR029063">
    <property type="entry name" value="SAM-dependent_MTases_sf"/>
</dbReference>
<dbReference type="Gene3D" id="3.40.50.150">
    <property type="entry name" value="Vaccinia Virus protein VP39"/>
    <property type="match status" value="1"/>
</dbReference>
<reference evidence="2" key="1">
    <citation type="submission" date="2022-09" db="EMBL/GenBank/DDBJ databases">
        <title>Fusarium specimens isolated from Avocado Roots.</title>
        <authorList>
            <person name="Stajich J."/>
            <person name="Roper C."/>
            <person name="Heimlech-Rivalta G."/>
        </authorList>
    </citation>
    <scope>NUCLEOTIDE SEQUENCE</scope>
    <source>
        <strain evidence="2">CF00136</strain>
    </source>
</reference>
<dbReference type="AlphaFoldDB" id="A0A9W8RW97"/>
<dbReference type="OrthoDB" id="61390at2759"/>
<gene>
    <name evidence="2" type="ORF">NW762_009336</name>
</gene>
<evidence type="ECO:0000313" key="3">
    <source>
        <dbReference type="Proteomes" id="UP001152049"/>
    </source>
</evidence>
<proteinExistence type="predicted"/>